<protein>
    <submittedName>
        <fullName evidence="2">Uncharacterized protein</fullName>
    </submittedName>
</protein>
<gene>
    <name evidence="2" type="ORF">BDP27DRAFT_1425897</name>
</gene>
<sequence>MSDSESDSEYSLSELSDLTDSDFEPGPKLITPNPLALLENPVQGGKTLRKKTDFDNLANLQEYLRRIAHIFNTYFVLTLRGSLDQYVGAEWKEAGSALRALRDLKDVPASLKPFITESVKQTSLSTILVKIMNTRAFEHHPLLAERFATHRWGPQVARELLKYTPEHSLVDPVLPLKTEKIGHEKLLKLIHQYVPFVGRPETTFLFSYLGNFMRVWDEILLPSLRATGIEPECNLEHSFGFLVDMCRAEKIPDYVKTNFILHSVMEHNLKFKALMKEANQAITSVGVTECHICKDKPLDSESRCEHTIKVDSHETATVDKKVLYCFHDRSSLLYAYRKRNKKRVKSIHISKLPAPGIQHHIRPRTNLDDIRKTVLE</sequence>
<evidence type="ECO:0000313" key="3">
    <source>
        <dbReference type="Proteomes" id="UP000772434"/>
    </source>
</evidence>
<proteinExistence type="predicted"/>
<comment type="caution">
    <text evidence="2">The sequence shown here is derived from an EMBL/GenBank/DDBJ whole genome shotgun (WGS) entry which is preliminary data.</text>
</comment>
<reference evidence="2" key="1">
    <citation type="submission" date="2020-11" db="EMBL/GenBank/DDBJ databases">
        <authorList>
            <consortium name="DOE Joint Genome Institute"/>
            <person name="Ahrendt S."/>
            <person name="Riley R."/>
            <person name="Andreopoulos W."/>
            <person name="Labutti K."/>
            <person name="Pangilinan J."/>
            <person name="Ruiz-Duenas F.J."/>
            <person name="Barrasa J.M."/>
            <person name="Sanchez-Garcia M."/>
            <person name="Camarero S."/>
            <person name="Miyauchi S."/>
            <person name="Serrano A."/>
            <person name="Linde D."/>
            <person name="Babiker R."/>
            <person name="Drula E."/>
            <person name="Ayuso-Fernandez I."/>
            <person name="Pacheco R."/>
            <person name="Padilla G."/>
            <person name="Ferreira P."/>
            <person name="Barriuso J."/>
            <person name="Kellner H."/>
            <person name="Castanera R."/>
            <person name="Alfaro M."/>
            <person name="Ramirez L."/>
            <person name="Pisabarro A.G."/>
            <person name="Kuo A."/>
            <person name="Tritt A."/>
            <person name="Lipzen A."/>
            <person name="He G."/>
            <person name="Yan M."/>
            <person name="Ng V."/>
            <person name="Cullen D."/>
            <person name="Martin F."/>
            <person name="Rosso M.-N."/>
            <person name="Henrissat B."/>
            <person name="Hibbett D."/>
            <person name="Martinez A.T."/>
            <person name="Grigoriev I.V."/>
        </authorList>
    </citation>
    <scope>NUCLEOTIDE SEQUENCE</scope>
    <source>
        <strain evidence="2">AH 40177</strain>
    </source>
</reference>
<feature type="region of interest" description="Disordered" evidence="1">
    <location>
        <begin position="1"/>
        <end position="35"/>
    </location>
</feature>
<evidence type="ECO:0000313" key="2">
    <source>
        <dbReference type="EMBL" id="KAF9064418.1"/>
    </source>
</evidence>
<name>A0A9P5PIC7_9AGAR</name>
<dbReference type="AlphaFoldDB" id="A0A9P5PIC7"/>
<evidence type="ECO:0000256" key="1">
    <source>
        <dbReference type="SAM" id="MobiDB-lite"/>
    </source>
</evidence>
<keyword evidence="3" id="KW-1185">Reference proteome</keyword>
<accession>A0A9P5PIC7</accession>
<dbReference type="EMBL" id="JADNRY010000124">
    <property type="protein sequence ID" value="KAF9064418.1"/>
    <property type="molecule type" value="Genomic_DNA"/>
</dbReference>
<organism evidence="2 3">
    <name type="scientific">Rhodocollybia butyracea</name>
    <dbReference type="NCBI Taxonomy" id="206335"/>
    <lineage>
        <taxon>Eukaryota</taxon>
        <taxon>Fungi</taxon>
        <taxon>Dikarya</taxon>
        <taxon>Basidiomycota</taxon>
        <taxon>Agaricomycotina</taxon>
        <taxon>Agaricomycetes</taxon>
        <taxon>Agaricomycetidae</taxon>
        <taxon>Agaricales</taxon>
        <taxon>Marasmiineae</taxon>
        <taxon>Omphalotaceae</taxon>
        <taxon>Rhodocollybia</taxon>
    </lineage>
</organism>
<dbReference type="Proteomes" id="UP000772434">
    <property type="component" value="Unassembled WGS sequence"/>
</dbReference>